<keyword evidence="3" id="KW-0732">Signal</keyword>
<dbReference type="AlphaFoldDB" id="A0A2J6SZJ0"/>
<dbReference type="PROSITE" id="PS50837">
    <property type="entry name" value="NACHT"/>
    <property type="match status" value="1"/>
</dbReference>
<dbReference type="Proteomes" id="UP000235371">
    <property type="component" value="Unassembled WGS sequence"/>
</dbReference>
<organism evidence="5 6">
    <name type="scientific">Hyaloscypha bicolor E</name>
    <dbReference type="NCBI Taxonomy" id="1095630"/>
    <lineage>
        <taxon>Eukaryota</taxon>
        <taxon>Fungi</taxon>
        <taxon>Dikarya</taxon>
        <taxon>Ascomycota</taxon>
        <taxon>Pezizomycotina</taxon>
        <taxon>Leotiomycetes</taxon>
        <taxon>Helotiales</taxon>
        <taxon>Hyaloscyphaceae</taxon>
        <taxon>Hyaloscypha</taxon>
        <taxon>Hyaloscypha bicolor</taxon>
    </lineage>
</organism>
<dbReference type="SUPFAM" id="SSF52540">
    <property type="entry name" value="P-loop containing nucleoside triphosphate hydrolases"/>
    <property type="match status" value="1"/>
</dbReference>
<dbReference type="InterPro" id="IPR027417">
    <property type="entry name" value="P-loop_NTPase"/>
</dbReference>
<protein>
    <recommendedName>
        <fullName evidence="4">NACHT domain-containing protein</fullName>
    </recommendedName>
</protein>
<dbReference type="EMBL" id="KZ613848">
    <property type="protein sequence ID" value="PMD56179.1"/>
    <property type="molecule type" value="Genomic_DNA"/>
</dbReference>
<sequence length="776" mass="87614">MDPVTALGLAASIVAVIQLTGALIKPATSSLGPSENDEKELKRLLSAMAGFQTAYNNLELFLKSNPGTAEALATAIEQPLETCKAVLAELRLRLAGMTFVRKHIIGKKWDKSFKRMVKRLEDARQLFDVILQGDQSERLIKISQFLEQNSEDIGAIKDGLQDAGEHLSEIHLTVQTNQQRMEAQAAQNQSALYLMMEDYQDRIENQFSRLEIEEQKKLKYRILQWLTVADPRSNHDRACKSHKTGTGDWFTKGQRYRTWLAEPKSLFWLNGKAGCGKTVLSSTIIESTSIHCDENEGCVMSYFYFSFTDSAKQQCSNMLSSLLAQLSSQVDLTPDCLVSLHRTYQHTTPPTDVLKRILQNLFEEMPFFHVHLIIDALDEIPGTEGREEACKLLEELSQSPKAHVLVTSRREHDITECMSECNSVTDISIQNPAVDYDIQLYVREQLKEDKKLKRWSALHSEIEDILSRKSDGMFRWAACQLEALRKCPSIKKVREVLGNLPKTLDETYERILLSADEDYQDIIAEALRWLCFSEVTLTIAQLAEAAIFSATVESPSEEAPLEISFDNDAFFQDPLDILGLLSGLVVCLPLANTDDFDEWDDMDDLEELGDTDEADKSDSVVDSDDMEHQAPEPLAEIGVKSKILLSHFSVKEYLTSGRLRSQESPDGPEASSSNHFIDLTHSRPFFVYACRHWDNLARKVDYESKLTDLIISILKAELRLRKFFLAKAVPDDLKSPDIPPLYFAAALQLYWPCKKLTQNGVDGNGQEGCQYTRGTL</sequence>
<proteinExistence type="predicted"/>
<evidence type="ECO:0000259" key="4">
    <source>
        <dbReference type="PROSITE" id="PS50837"/>
    </source>
</evidence>
<evidence type="ECO:0000256" key="1">
    <source>
        <dbReference type="ARBA" id="ARBA00022737"/>
    </source>
</evidence>
<dbReference type="STRING" id="1095630.A0A2J6SZJ0"/>
<dbReference type="GeneID" id="36595204"/>
<dbReference type="InterPro" id="IPR056884">
    <property type="entry name" value="NPHP3-like_N"/>
</dbReference>
<dbReference type="InParanoid" id="A0A2J6SZJ0"/>
<evidence type="ECO:0000313" key="5">
    <source>
        <dbReference type="EMBL" id="PMD56179.1"/>
    </source>
</evidence>
<accession>A0A2J6SZJ0</accession>
<feature type="chain" id="PRO_5014334758" description="NACHT domain-containing protein" evidence="3">
    <location>
        <begin position="23"/>
        <end position="776"/>
    </location>
</feature>
<dbReference type="Pfam" id="PF24883">
    <property type="entry name" value="NPHP3_N"/>
    <property type="match status" value="1"/>
</dbReference>
<dbReference type="OrthoDB" id="3539865at2759"/>
<feature type="signal peptide" evidence="3">
    <location>
        <begin position="1"/>
        <end position="22"/>
    </location>
</feature>
<evidence type="ECO:0000256" key="3">
    <source>
        <dbReference type="SAM" id="SignalP"/>
    </source>
</evidence>
<keyword evidence="6" id="KW-1185">Reference proteome</keyword>
<feature type="region of interest" description="Disordered" evidence="2">
    <location>
        <begin position="608"/>
        <end position="629"/>
    </location>
</feature>
<dbReference type="RefSeq" id="XP_024733083.1">
    <property type="nucleotide sequence ID" value="XM_024887128.1"/>
</dbReference>
<dbReference type="PANTHER" id="PTHR10039:SF16">
    <property type="entry name" value="GPI INOSITOL-DEACYLASE"/>
    <property type="match status" value="1"/>
</dbReference>
<keyword evidence="1" id="KW-0677">Repeat</keyword>
<reference evidence="5 6" key="1">
    <citation type="submission" date="2016-04" db="EMBL/GenBank/DDBJ databases">
        <title>A degradative enzymes factory behind the ericoid mycorrhizal symbiosis.</title>
        <authorList>
            <consortium name="DOE Joint Genome Institute"/>
            <person name="Martino E."/>
            <person name="Morin E."/>
            <person name="Grelet G."/>
            <person name="Kuo A."/>
            <person name="Kohler A."/>
            <person name="Daghino S."/>
            <person name="Barry K."/>
            <person name="Choi C."/>
            <person name="Cichocki N."/>
            <person name="Clum A."/>
            <person name="Copeland A."/>
            <person name="Hainaut M."/>
            <person name="Haridas S."/>
            <person name="Labutti K."/>
            <person name="Lindquist E."/>
            <person name="Lipzen A."/>
            <person name="Khouja H.-R."/>
            <person name="Murat C."/>
            <person name="Ohm R."/>
            <person name="Olson A."/>
            <person name="Spatafora J."/>
            <person name="Veneault-Fourrey C."/>
            <person name="Henrissat B."/>
            <person name="Grigoriev I."/>
            <person name="Martin F."/>
            <person name="Perotto S."/>
        </authorList>
    </citation>
    <scope>NUCLEOTIDE SEQUENCE [LARGE SCALE GENOMIC DNA]</scope>
    <source>
        <strain evidence="5 6">E</strain>
    </source>
</reference>
<dbReference type="InterPro" id="IPR007111">
    <property type="entry name" value="NACHT_NTPase"/>
</dbReference>
<gene>
    <name evidence="5" type="ORF">K444DRAFT_665841</name>
</gene>
<evidence type="ECO:0000313" key="6">
    <source>
        <dbReference type="Proteomes" id="UP000235371"/>
    </source>
</evidence>
<dbReference type="PANTHER" id="PTHR10039">
    <property type="entry name" value="AMELOGENIN"/>
    <property type="match status" value="1"/>
</dbReference>
<evidence type="ECO:0000256" key="2">
    <source>
        <dbReference type="SAM" id="MobiDB-lite"/>
    </source>
</evidence>
<dbReference type="Gene3D" id="3.40.50.300">
    <property type="entry name" value="P-loop containing nucleotide triphosphate hydrolases"/>
    <property type="match status" value="1"/>
</dbReference>
<name>A0A2J6SZJ0_9HELO</name>
<feature type="domain" description="NACHT" evidence="4">
    <location>
        <begin position="265"/>
        <end position="409"/>
    </location>
</feature>